<proteinExistence type="predicted"/>
<dbReference type="Gene3D" id="3.40.50.300">
    <property type="entry name" value="P-loop containing nucleotide triphosphate hydrolases"/>
    <property type="match status" value="1"/>
</dbReference>
<sequence length="194" mass="21962">MQSDAITVRMCMLGAGGVGKSALTLQFKYEEFVEEYEPTKAAAYKKQVNVDGRVVDVDITDTAGQEYYAGIRDQYYRSNEGFLVVFSITDMDSLKAVPEFLDRIVQCRPNSMTAVVLVGNKRDLGEQRQVPPEMAMQLAHDWRIPYIETSAKTRENLEEAFMTLIRDLATQKINLGKQESPKMEPKKCQCCTIL</sequence>
<dbReference type="PANTHER" id="PTHR24070">
    <property type="entry name" value="RAS, DI-RAS, AND RHEB FAMILY MEMBERS OF SMALL GTPASE SUPERFAMILY"/>
    <property type="match status" value="1"/>
</dbReference>
<dbReference type="PRINTS" id="PR00449">
    <property type="entry name" value="RASTRNSFRMNG"/>
</dbReference>
<dbReference type="GO" id="GO:0005525">
    <property type="term" value="F:GTP binding"/>
    <property type="evidence" value="ECO:0007669"/>
    <property type="project" value="UniProtKB-KW"/>
</dbReference>
<dbReference type="GO" id="GO:0016020">
    <property type="term" value="C:membrane"/>
    <property type="evidence" value="ECO:0007669"/>
    <property type="project" value="InterPro"/>
</dbReference>
<organism evidence="3 4">
    <name type="scientific">Calicophoron daubneyi</name>
    <name type="common">Rumen fluke</name>
    <name type="synonym">Paramphistomum daubneyi</name>
    <dbReference type="NCBI Taxonomy" id="300641"/>
    <lineage>
        <taxon>Eukaryota</taxon>
        <taxon>Metazoa</taxon>
        <taxon>Spiralia</taxon>
        <taxon>Lophotrochozoa</taxon>
        <taxon>Platyhelminthes</taxon>
        <taxon>Trematoda</taxon>
        <taxon>Digenea</taxon>
        <taxon>Plagiorchiida</taxon>
        <taxon>Pronocephalata</taxon>
        <taxon>Paramphistomoidea</taxon>
        <taxon>Paramphistomidae</taxon>
        <taxon>Calicophoron</taxon>
    </lineage>
</organism>
<keyword evidence="2" id="KW-0342">GTP-binding</keyword>
<evidence type="ECO:0000313" key="3">
    <source>
        <dbReference type="EMBL" id="CAL5139986.1"/>
    </source>
</evidence>
<dbReference type="Pfam" id="PF00071">
    <property type="entry name" value="Ras"/>
    <property type="match status" value="1"/>
</dbReference>
<dbReference type="NCBIfam" id="TIGR00231">
    <property type="entry name" value="small_GTP"/>
    <property type="match status" value="1"/>
</dbReference>
<evidence type="ECO:0000256" key="1">
    <source>
        <dbReference type="ARBA" id="ARBA00022741"/>
    </source>
</evidence>
<dbReference type="EMBL" id="CAXLJL010000689">
    <property type="protein sequence ID" value="CAL5139986.1"/>
    <property type="molecule type" value="Genomic_DNA"/>
</dbReference>
<dbReference type="Proteomes" id="UP001497525">
    <property type="component" value="Unassembled WGS sequence"/>
</dbReference>
<dbReference type="InterPro" id="IPR020849">
    <property type="entry name" value="Small_GTPase_Ras-type"/>
</dbReference>
<evidence type="ECO:0000313" key="4">
    <source>
        <dbReference type="Proteomes" id="UP001497525"/>
    </source>
</evidence>
<evidence type="ECO:0000256" key="2">
    <source>
        <dbReference type="ARBA" id="ARBA00023134"/>
    </source>
</evidence>
<comment type="caution">
    <text evidence="3">The sequence shown here is derived from an EMBL/GenBank/DDBJ whole genome shotgun (WGS) entry which is preliminary data.</text>
</comment>
<dbReference type="GO" id="GO:0003924">
    <property type="term" value="F:GTPase activity"/>
    <property type="evidence" value="ECO:0007669"/>
    <property type="project" value="InterPro"/>
</dbReference>
<dbReference type="InterPro" id="IPR001806">
    <property type="entry name" value="Small_GTPase"/>
</dbReference>
<dbReference type="AlphaFoldDB" id="A0AAV2TT07"/>
<name>A0AAV2TT07_CALDB</name>
<dbReference type="PROSITE" id="PS51421">
    <property type="entry name" value="RAS"/>
    <property type="match status" value="1"/>
</dbReference>
<dbReference type="SMART" id="SM00174">
    <property type="entry name" value="RHO"/>
    <property type="match status" value="1"/>
</dbReference>
<protein>
    <submittedName>
        <fullName evidence="3">Uncharacterized protein</fullName>
    </submittedName>
</protein>
<dbReference type="SMART" id="SM00173">
    <property type="entry name" value="RAS"/>
    <property type="match status" value="1"/>
</dbReference>
<dbReference type="SMART" id="SM00175">
    <property type="entry name" value="RAB"/>
    <property type="match status" value="1"/>
</dbReference>
<dbReference type="SMART" id="SM00176">
    <property type="entry name" value="RAN"/>
    <property type="match status" value="1"/>
</dbReference>
<dbReference type="InterPro" id="IPR027417">
    <property type="entry name" value="P-loop_NTPase"/>
</dbReference>
<dbReference type="PROSITE" id="PS51420">
    <property type="entry name" value="RHO"/>
    <property type="match status" value="1"/>
</dbReference>
<reference evidence="3" key="1">
    <citation type="submission" date="2024-06" db="EMBL/GenBank/DDBJ databases">
        <authorList>
            <person name="Liu X."/>
            <person name="Lenzi L."/>
            <person name="Haldenby T S."/>
            <person name="Uol C."/>
        </authorList>
    </citation>
    <scope>NUCLEOTIDE SEQUENCE</scope>
</reference>
<dbReference type="PROSITE" id="PS51419">
    <property type="entry name" value="RAB"/>
    <property type="match status" value="1"/>
</dbReference>
<dbReference type="InterPro" id="IPR005225">
    <property type="entry name" value="Small_GTP-bd"/>
</dbReference>
<dbReference type="FunFam" id="3.40.50.300:FF:001447">
    <property type="entry name" value="Ras-related protein Rab-1B"/>
    <property type="match status" value="1"/>
</dbReference>
<dbReference type="GO" id="GO:0007165">
    <property type="term" value="P:signal transduction"/>
    <property type="evidence" value="ECO:0007669"/>
    <property type="project" value="InterPro"/>
</dbReference>
<keyword evidence="1" id="KW-0547">Nucleotide-binding</keyword>
<gene>
    <name evidence="3" type="ORF">CDAUBV1_LOCUS15167</name>
</gene>
<accession>A0AAV2TT07</accession>
<dbReference type="SUPFAM" id="SSF52540">
    <property type="entry name" value="P-loop containing nucleoside triphosphate hydrolases"/>
    <property type="match status" value="1"/>
</dbReference>